<evidence type="ECO:0000256" key="4">
    <source>
        <dbReference type="ARBA" id="ARBA00010609"/>
    </source>
</evidence>
<dbReference type="NCBIfam" id="TIGR02376">
    <property type="entry name" value="Cu_nitrite_red"/>
    <property type="match status" value="1"/>
</dbReference>
<comment type="catalytic activity">
    <reaction evidence="16 17">
        <text>nitric oxide + Fe(III)-[cytochrome c] + H2O = Fe(II)-[cytochrome c] + nitrite + 2 H(+)</text>
        <dbReference type="Rhea" id="RHEA:15233"/>
        <dbReference type="Rhea" id="RHEA-COMP:10350"/>
        <dbReference type="Rhea" id="RHEA-COMP:14399"/>
        <dbReference type="ChEBI" id="CHEBI:15377"/>
        <dbReference type="ChEBI" id="CHEBI:15378"/>
        <dbReference type="ChEBI" id="CHEBI:16301"/>
        <dbReference type="ChEBI" id="CHEBI:16480"/>
        <dbReference type="ChEBI" id="CHEBI:29033"/>
        <dbReference type="ChEBI" id="CHEBI:29034"/>
        <dbReference type="EC" id="1.7.2.1"/>
    </reaction>
</comment>
<dbReference type="SUPFAM" id="SSF49503">
    <property type="entry name" value="Cupredoxins"/>
    <property type="match status" value="2"/>
</dbReference>
<keyword evidence="11" id="KW-0574">Periplasm</keyword>
<evidence type="ECO:0000256" key="14">
    <source>
        <dbReference type="ARBA" id="ARBA00023008"/>
    </source>
</evidence>
<keyword evidence="8" id="KW-0285">Flavoprotein</keyword>
<comment type="cofactor">
    <cofactor evidence="1">
        <name>FAD</name>
        <dbReference type="ChEBI" id="CHEBI:57692"/>
    </cofactor>
</comment>
<dbReference type="RefSeq" id="WP_255388627.1">
    <property type="nucleotide sequence ID" value="NZ_CP101508.1"/>
</dbReference>
<evidence type="ECO:0000256" key="7">
    <source>
        <dbReference type="ARBA" id="ARBA00017290"/>
    </source>
</evidence>
<evidence type="ECO:0000313" key="21">
    <source>
        <dbReference type="Proteomes" id="UP001057998"/>
    </source>
</evidence>
<dbReference type="PRINTS" id="PR00695">
    <property type="entry name" value="CUNO2RDTASE"/>
</dbReference>
<evidence type="ECO:0000256" key="12">
    <source>
        <dbReference type="ARBA" id="ARBA00022827"/>
    </source>
</evidence>
<comment type="pathway">
    <text evidence="3">Nitrogen metabolism; nitrate reduction (denitrification); dinitrogen from nitrate: step 2/4.</text>
</comment>
<dbReference type="InterPro" id="IPR008972">
    <property type="entry name" value="Cupredoxin"/>
</dbReference>
<keyword evidence="12" id="KW-0274">FAD</keyword>
<dbReference type="CDD" id="cd11020">
    <property type="entry name" value="CuRO_1_CuNIR"/>
    <property type="match status" value="1"/>
</dbReference>
<keyword evidence="10" id="KW-0677">Repeat</keyword>
<name>A0ABY5GDT7_9GAMM</name>
<evidence type="ECO:0000259" key="19">
    <source>
        <dbReference type="Pfam" id="PF07732"/>
    </source>
</evidence>
<dbReference type="Proteomes" id="UP001057998">
    <property type="component" value="Chromosome 1"/>
</dbReference>
<evidence type="ECO:0000256" key="6">
    <source>
        <dbReference type="ARBA" id="ARBA00011882"/>
    </source>
</evidence>
<accession>A0ABY5GDT7</accession>
<evidence type="ECO:0000259" key="18">
    <source>
        <dbReference type="Pfam" id="PF00394"/>
    </source>
</evidence>
<dbReference type="Pfam" id="PF07732">
    <property type="entry name" value="Cu-oxidase_3"/>
    <property type="match status" value="1"/>
</dbReference>
<keyword evidence="21" id="KW-1185">Reference proteome</keyword>
<evidence type="ECO:0000256" key="15">
    <source>
        <dbReference type="ARBA" id="ARBA00023063"/>
    </source>
</evidence>
<evidence type="ECO:0000256" key="17">
    <source>
        <dbReference type="RuleBase" id="RU365025"/>
    </source>
</evidence>
<dbReference type="Pfam" id="PF00394">
    <property type="entry name" value="Cu-oxidase"/>
    <property type="match status" value="1"/>
</dbReference>
<evidence type="ECO:0000256" key="9">
    <source>
        <dbReference type="ARBA" id="ARBA00022723"/>
    </source>
</evidence>
<dbReference type="InterPro" id="IPR001117">
    <property type="entry name" value="Cu-oxidase_2nd"/>
</dbReference>
<evidence type="ECO:0000256" key="5">
    <source>
        <dbReference type="ARBA" id="ARBA00011233"/>
    </source>
</evidence>
<keyword evidence="14 17" id="KW-0186">Copper</keyword>
<feature type="domain" description="Plastocyanin-like" evidence="19">
    <location>
        <begin position="94"/>
        <end position="208"/>
    </location>
</feature>
<evidence type="ECO:0000256" key="2">
    <source>
        <dbReference type="ARBA" id="ARBA00004418"/>
    </source>
</evidence>
<keyword evidence="9 17" id="KW-0479">Metal-binding</keyword>
<dbReference type="PROSITE" id="PS51318">
    <property type="entry name" value="TAT"/>
    <property type="match status" value="1"/>
</dbReference>
<comment type="cofactor">
    <cofactor evidence="17">
        <name>Cu(+)</name>
        <dbReference type="ChEBI" id="CHEBI:49552"/>
    </cofactor>
    <text evidence="17">Binds 1 Cu(+) ion.</text>
</comment>
<gene>
    <name evidence="20" type="primary">nirK</name>
    <name evidence="20" type="ORF">NNL38_13975</name>
</gene>
<organism evidence="20 21">
    <name type="scientific">Photobacterium atrarenae</name>
    <dbReference type="NCBI Taxonomy" id="865757"/>
    <lineage>
        <taxon>Bacteria</taxon>
        <taxon>Pseudomonadati</taxon>
        <taxon>Pseudomonadota</taxon>
        <taxon>Gammaproteobacteria</taxon>
        <taxon>Vibrionales</taxon>
        <taxon>Vibrionaceae</taxon>
        <taxon>Photobacterium</taxon>
    </lineage>
</organism>
<comment type="cofactor">
    <cofactor evidence="17">
        <name>Cu(2+)</name>
        <dbReference type="ChEBI" id="CHEBI:29036"/>
    </cofactor>
    <text evidence="17">Binds 1 Cu(+) ion.</text>
</comment>
<evidence type="ECO:0000256" key="16">
    <source>
        <dbReference type="ARBA" id="ARBA00049340"/>
    </source>
</evidence>
<proteinExistence type="inferred from homology"/>
<evidence type="ECO:0000256" key="8">
    <source>
        <dbReference type="ARBA" id="ARBA00022630"/>
    </source>
</evidence>
<evidence type="ECO:0000256" key="1">
    <source>
        <dbReference type="ARBA" id="ARBA00001974"/>
    </source>
</evidence>
<comment type="subunit">
    <text evidence="5 17">Homotrimer.</text>
</comment>
<protein>
    <recommendedName>
        <fullName evidence="7 17">Copper-containing nitrite reductase</fullName>
        <ecNumber evidence="6 17">1.7.2.1</ecNumber>
    </recommendedName>
</protein>
<evidence type="ECO:0000256" key="3">
    <source>
        <dbReference type="ARBA" id="ARBA00005127"/>
    </source>
</evidence>
<keyword evidence="13 17" id="KW-0560">Oxidoreductase</keyword>
<reference evidence="20" key="1">
    <citation type="submission" date="2022-07" db="EMBL/GenBank/DDBJ databases">
        <title>Genome sequencing of Photobacterium atrarenae GJH2-4.</title>
        <authorList>
            <person name="Park S.-J."/>
        </authorList>
    </citation>
    <scope>NUCLEOTIDE SEQUENCE</scope>
    <source>
        <strain evidence="20">GJH2-4</strain>
    </source>
</reference>
<dbReference type="InterPro" id="IPR006311">
    <property type="entry name" value="TAT_signal"/>
</dbReference>
<evidence type="ECO:0000256" key="11">
    <source>
        <dbReference type="ARBA" id="ARBA00022764"/>
    </source>
</evidence>
<dbReference type="InterPro" id="IPR001287">
    <property type="entry name" value="NO2-reductase_Cu"/>
</dbReference>
<evidence type="ECO:0000256" key="10">
    <source>
        <dbReference type="ARBA" id="ARBA00022737"/>
    </source>
</evidence>
<dbReference type="EC" id="1.7.2.1" evidence="6 17"/>
<feature type="domain" description="Plastocyanin-like" evidence="18">
    <location>
        <begin position="224"/>
        <end position="373"/>
    </location>
</feature>
<evidence type="ECO:0000313" key="20">
    <source>
        <dbReference type="EMBL" id="UTV27412.1"/>
    </source>
</evidence>
<keyword evidence="15" id="KW-0534">Nitrate assimilation</keyword>
<dbReference type="GO" id="GO:0050421">
    <property type="term" value="F:nitrite reductase (NO-forming) activity"/>
    <property type="evidence" value="ECO:0007669"/>
    <property type="project" value="UniProtKB-EC"/>
</dbReference>
<sequence length="391" mass="42237">MSEKLATRPEQLESTTRRDFFKGATAAAVGAATIAAFGSASAQASPSAAFRPIPDVDIASLQRVKQELVQPPFVPEHDQVATGKPKVIEVRMEVEEKLIEVDQGAKVWACTFNGSVPGPLIVCHQDDYIELTLVNPASNQLQHNIDFHASTGAMGGGTLTEVMPGEEVVFRFRATKAGTFVYHCAPGGPMIPFHVVSGMNGAIMVLPRDGLKDENGNPVRYDHAYYVGEQDFYLPKHSNGTYKQYDSLMHGMTDMLEVMKTLTPSHVVFNGAVGALTGKNALKAKVGESVLIIHSQANRDTRPHLIGGHGDLVWTAGSFTDRPSTNLETWHIPGGAAAAALYTFHQPGLYAYVNHNLIEAILLGAAAHFQVEGDWNDNLMTQVRKPGPITA</sequence>
<comment type="similarity">
    <text evidence="4 17">Belongs to the multicopper oxidase family.</text>
</comment>
<dbReference type="InterPro" id="IPR011707">
    <property type="entry name" value="Cu-oxidase-like_N"/>
</dbReference>
<evidence type="ECO:0000256" key="13">
    <source>
        <dbReference type="ARBA" id="ARBA00023002"/>
    </source>
</evidence>
<dbReference type="EMBL" id="CP101508">
    <property type="protein sequence ID" value="UTV27412.1"/>
    <property type="molecule type" value="Genomic_DNA"/>
</dbReference>
<comment type="subcellular location">
    <subcellularLocation>
        <location evidence="2">Periplasm</location>
    </subcellularLocation>
</comment>
<dbReference type="Gene3D" id="2.60.40.420">
    <property type="entry name" value="Cupredoxins - blue copper proteins"/>
    <property type="match status" value="2"/>
</dbReference>